<proteinExistence type="predicted"/>
<gene>
    <name evidence="1" type="ORF">BpHYR1_047568</name>
</gene>
<dbReference type="Proteomes" id="UP000276133">
    <property type="component" value="Unassembled WGS sequence"/>
</dbReference>
<evidence type="ECO:0000313" key="1">
    <source>
        <dbReference type="EMBL" id="RNA38460.1"/>
    </source>
</evidence>
<dbReference type="AlphaFoldDB" id="A0A3M7SS32"/>
<keyword evidence="2" id="KW-1185">Reference proteome</keyword>
<dbReference type="EMBL" id="REGN01000870">
    <property type="protein sequence ID" value="RNA38460.1"/>
    <property type="molecule type" value="Genomic_DNA"/>
</dbReference>
<sequence>MLNFKQICLIQKTKIKMVILHICFSMHCFHDQIHNLETFIFQNKEKSIKNQLEKQKSNVISYPELFLSQSHKLGCPCDIKTTYPKYSTIKIELKPFGNLKLRTLFDFDDITCEQE</sequence>
<reference evidence="1 2" key="1">
    <citation type="journal article" date="2018" name="Sci. Rep.">
        <title>Genomic signatures of local adaptation to the degree of environmental predictability in rotifers.</title>
        <authorList>
            <person name="Franch-Gras L."/>
            <person name="Hahn C."/>
            <person name="Garcia-Roger E.M."/>
            <person name="Carmona M.J."/>
            <person name="Serra M."/>
            <person name="Gomez A."/>
        </authorList>
    </citation>
    <scope>NUCLEOTIDE SEQUENCE [LARGE SCALE GENOMIC DNA]</scope>
    <source>
        <strain evidence="1">HYR1</strain>
    </source>
</reference>
<protein>
    <submittedName>
        <fullName evidence="1">Uncharacterized protein</fullName>
    </submittedName>
</protein>
<name>A0A3M7SS32_BRAPC</name>
<comment type="caution">
    <text evidence="1">The sequence shown here is derived from an EMBL/GenBank/DDBJ whole genome shotgun (WGS) entry which is preliminary data.</text>
</comment>
<evidence type="ECO:0000313" key="2">
    <source>
        <dbReference type="Proteomes" id="UP000276133"/>
    </source>
</evidence>
<organism evidence="1 2">
    <name type="scientific">Brachionus plicatilis</name>
    <name type="common">Marine rotifer</name>
    <name type="synonym">Brachionus muelleri</name>
    <dbReference type="NCBI Taxonomy" id="10195"/>
    <lineage>
        <taxon>Eukaryota</taxon>
        <taxon>Metazoa</taxon>
        <taxon>Spiralia</taxon>
        <taxon>Gnathifera</taxon>
        <taxon>Rotifera</taxon>
        <taxon>Eurotatoria</taxon>
        <taxon>Monogononta</taxon>
        <taxon>Pseudotrocha</taxon>
        <taxon>Ploima</taxon>
        <taxon>Brachionidae</taxon>
        <taxon>Brachionus</taxon>
    </lineage>
</organism>
<accession>A0A3M7SS32</accession>